<reference evidence="1" key="1">
    <citation type="submission" date="2023-04" db="EMBL/GenBank/DDBJ databases">
        <title>Ambrosiozyma monospora NBRC 10751.</title>
        <authorList>
            <person name="Ichikawa N."/>
            <person name="Sato H."/>
            <person name="Tonouchi N."/>
        </authorList>
    </citation>
    <scope>NUCLEOTIDE SEQUENCE</scope>
    <source>
        <strain evidence="1">NBRC 10751</strain>
    </source>
</reference>
<protein>
    <submittedName>
        <fullName evidence="1">Unnamed protein product</fullName>
    </submittedName>
</protein>
<comment type="caution">
    <text evidence="1">The sequence shown here is derived from an EMBL/GenBank/DDBJ whole genome shotgun (WGS) entry which is preliminary data.</text>
</comment>
<evidence type="ECO:0000313" key="2">
    <source>
        <dbReference type="Proteomes" id="UP001165064"/>
    </source>
</evidence>
<organism evidence="1 2">
    <name type="scientific">Ambrosiozyma monospora</name>
    <name type="common">Yeast</name>
    <name type="synonym">Endomycopsis monosporus</name>
    <dbReference type="NCBI Taxonomy" id="43982"/>
    <lineage>
        <taxon>Eukaryota</taxon>
        <taxon>Fungi</taxon>
        <taxon>Dikarya</taxon>
        <taxon>Ascomycota</taxon>
        <taxon>Saccharomycotina</taxon>
        <taxon>Pichiomycetes</taxon>
        <taxon>Pichiales</taxon>
        <taxon>Pichiaceae</taxon>
        <taxon>Ambrosiozyma</taxon>
    </lineage>
</organism>
<accession>A0ACB5U8Z7</accession>
<evidence type="ECO:0000313" key="1">
    <source>
        <dbReference type="EMBL" id="GMF04272.1"/>
    </source>
</evidence>
<gene>
    <name evidence="1" type="ORF">Amon02_001205500</name>
</gene>
<dbReference type="EMBL" id="BSXS01013618">
    <property type="protein sequence ID" value="GMF04272.1"/>
    <property type="molecule type" value="Genomic_DNA"/>
</dbReference>
<name>A0ACB5U8Z7_AMBMO</name>
<proteinExistence type="predicted"/>
<keyword evidence="2" id="KW-1185">Reference proteome</keyword>
<dbReference type="Proteomes" id="UP001165064">
    <property type="component" value="Unassembled WGS sequence"/>
</dbReference>
<sequence>MVLPLSKTTPNPNPKPATPTSNPTQTTQQQQFEIPLALKTEIKSLLDKAYPNSTKKFNHGIPDKKYYEDDPLSVRLPRLFSILDSLTTQLQQQTNIDCGTDESKLAGQSCGSVCGTMDGKADNYKVDYEEDNDKEKNVGDVSETGTKWS</sequence>